<evidence type="ECO:0000256" key="2">
    <source>
        <dbReference type="ARBA" id="ARBA00010145"/>
    </source>
</evidence>
<dbReference type="Proteomes" id="UP000631653">
    <property type="component" value="Unassembled WGS sequence"/>
</dbReference>
<evidence type="ECO:0000256" key="6">
    <source>
        <dbReference type="ARBA" id="ARBA00022989"/>
    </source>
</evidence>
<feature type="transmembrane region" description="Helical" evidence="8">
    <location>
        <begin position="65"/>
        <end position="86"/>
    </location>
</feature>
<keyword evidence="10" id="KW-1185">Reference proteome</keyword>
<dbReference type="Pfam" id="PF03547">
    <property type="entry name" value="Mem_trans"/>
    <property type="match status" value="1"/>
</dbReference>
<evidence type="ECO:0000256" key="7">
    <source>
        <dbReference type="ARBA" id="ARBA00023136"/>
    </source>
</evidence>
<evidence type="ECO:0000256" key="5">
    <source>
        <dbReference type="ARBA" id="ARBA00022692"/>
    </source>
</evidence>
<keyword evidence="4" id="KW-1003">Cell membrane</keyword>
<reference evidence="9 10" key="1">
    <citation type="journal article" date="2020" name="Int. J. Syst. Evol. Microbiol.">
        <title>Novel acetic acid bacteria from cider fermentations: Acetobacter conturbans sp. nov. and Acetobacter fallax sp. nov.</title>
        <authorList>
            <person name="Sombolestani A.S."/>
            <person name="Cleenwerck I."/>
            <person name="Cnockaert M."/>
            <person name="Borremans W."/>
            <person name="Wieme A.D."/>
            <person name="De Vuyst L."/>
            <person name="Vandamme P."/>
        </authorList>
    </citation>
    <scope>NUCLEOTIDE SEQUENCE [LARGE SCALE GENOMIC DNA]</scope>
    <source>
        <strain evidence="9 10">LMG 1627</strain>
    </source>
</reference>
<evidence type="ECO:0000313" key="9">
    <source>
        <dbReference type="EMBL" id="NHN89749.1"/>
    </source>
</evidence>
<sequence length="334" mass="35206">MIQVLLISLFPIFAVMVAGYIAGKRGRVDNRNVASLNVLTMEFALPAALFATTARASRTVLAEQWPLLVTLLVAMLVVFLLVWLLARFSFRTSSAVAAVIALSVSLPNYAAAGIPLASAVFGATGKLYITTAIVSGAIVMSPLTLAFLEASKTQGEVSGLRLLFQSVGRSMLKPLVIAPFLGVAIALTGFALPTFILRSFDLLGQATAGVALFVTGLILSAQKVSWSPRIIGLSLLCNVVQPLIAIPLTWFIPMTPEMAHAVILLTALPAGFFGLLFALRYQADSRDAGSIMVVSTLLSLFTLTAALWLTQVSVPVASPAATLPSARSVALVLH</sequence>
<dbReference type="InterPro" id="IPR004776">
    <property type="entry name" value="Mem_transp_PIN-like"/>
</dbReference>
<keyword evidence="6 8" id="KW-1133">Transmembrane helix</keyword>
<evidence type="ECO:0000256" key="8">
    <source>
        <dbReference type="SAM" id="Phobius"/>
    </source>
</evidence>
<dbReference type="Gene3D" id="1.20.1530.20">
    <property type="match status" value="2"/>
</dbReference>
<feature type="transmembrane region" description="Helical" evidence="8">
    <location>
        <begin position="233"/>
        <end position="252"/>
    </location>
</feature>
<feature type="transmembrane region" description="Helical" evidence="8">
    <location>
        <begin position="258"/>
        <end position="279"/>
    </location>
</feature>
<keyword evidence="7 8" id="KW-0472">Membrane</keyword>
<feature type="transmembrane region" description="Helical" evidence="8">
    <location>
        <begin position="291"/>
        <end position="309"/>
    </location>
</feature>
<name>A0ABX0K3P2_9PROT</name>
<evidence type="ECO:0000256" key="4">
    <source>
        <dbReference type="ARBA" id="ARBA00022475"/>
    </source>
</evidence>
<keyword evidence="3" id="KW-0813">Transport</keyword>
<comment type="caution">
    <text evidence="9">The sequence shown here is derived from an EMBL/GenBank/DDBJ whole genome shotgun (WGS) entry which is preliminary data.</text>
</comment>
<dbReference type="RefSeq" id="WP_173571082.1">
    <property type="nucleotide sequence ID" value="NZ_WOSY01000018.1"/>
</dbReference>
<gene>
    <name evidence="9" type="ORF">GOB81_14125</name>
</gene>
<feature type="transmembrane region" description="Helical" evidence="8">
    <location>
        <begin position="34"/>
        <end position="53"/>
    </location>
</feature>
<evidence type="ECO:0000256" key="3">
    <source>
        <dbReference type="ARBA" id="ARBA00022448"/>
    </source>
</evidence>
<feature type="transmembrane region" description="Helical" evidence="8">
    <location>
        <begin position="171"/>
        <end position="196"/>
    </location>
</feature>
<dbReference type="EMBL" id="WOSY01000018">
    <property type="protein sequence ID" value="NHN89749.1"/>
    <property type="molecule type" value="Genomic_DNA"/>
</dbReference>
<dbReference type="PANTHER" id="PTHR36838:SF1">
    <property type="entry name" value="SLR1864 PROTEIN"/>
    <property type="match status" value="1"/>
</dbReference>
<comment type="subcellular location">
    <subcellularLocation>
        <location evidence="1">Cell membrane</location>
        <topology evidence="1">Multi-pass membrane protein</topology>
    </subcellularLocation>
</comment>
<dbReference type="PANTHER" id="PTHR36838">
    <property type="entry name" value="AUXIN EFFLUX CARRIER FAMILY PROTEIN"/>
    <property type="match status" value="1"/>
</dbReference>
<dbReference type="InterPro" id="IPR038770">
    <property type="entry name" value="Na+/solute_symporter_sf"/>
</dbReference>
<keyword evidence="5 8" id="KW-0812">Transmembrane</keyword>
<protein>
    <submittedName>
        <fullName evidence="9">AEC family transporter</fullName>
    </submittedName>
</protein>
<evidence type="ECO:0000256" key="1">
    <source>
        <dbReference type="ARBA" id="ARBA00004651"/>
    </source>
</evidence>
<feature type="transmembrane region" description="Helical" evidence="8">
    <location>
        <begin position="6"/>
        <end position="22"/>
    </location>
</feature>
<feature type="transmembrane region" description="Helical" evidence="8">
    <location>
        <begin position="127"/>
        <end position="150"/>
    </location>
</feature>
<accession>A0ABX0K3P2</accession>
<feature type="transmembrane region" description="Helical" evidence="8">
    <location>
        <begin position="98"/>
        <end position="121"/>
    </location>
</feature>
<organism evidence="9 10">
    <name type="scientific">Acetobacter conturbans</name>
    <dbReference type="NCBI Taxonomy" id="1737472"/>
    <lineage>
        <taxon>Bacteria</taxon>
        <taxon>Pseudomonadati</taxon>
        <taxon>Pseudomonadota</taxon>
        <taxon>Alphaproteobacteria</taxon>
        <taxon>Acetobacterales</taxon>
        <taxon>Acetobacteraceae</taxon>
        <taxon>Acetobacter</taxon>
    </lineage>
</organism>
<feature type="transmembrane region" description="Helical" evidence="8">
    <location>
        <begin position="202"/>
        <end position="221"/>
    </location>
</feature>
<comment type="similarity">
    <text evidence="2">Belongs to the auxin efflux carrier (TC 2.A.69) family.</text>
</comment>
<evidence type="ECO:0000313" key="10">
    <source>
        <dbReference type="Proteomes" id="UP000631653"/>
    </source>
</evidence>
<proteinExistence type="inferred from homology"/>